<reference evidence="2" key="1">
    <citation type="journal article" date="2021" name="Proc. Natl. Acad. Sci. U.S.A.">
        <title>Three genomes in the algal genus Volvox reveal the fate of a haploid sex-determining region after a transition to homothallism.</title>
        <authorList>
            <person name="Yamamoto K."/>
            <person name="Hamaji T."/>
            <person name="Kawai-Toyooka H."/>
            <person name="Matsuzaki R."/>
            <person name="Takahashi F."/>
            <person name="Nishimura Y."/>
            <person name="Kawachi M."/>
            <person name="Noguchi H."/>
            <person name="Minakuchi Y."/>
            <person name="Umen J.G."/>
            <person name="Toyoda A."/>
            <person name="Nozaki H."/>
        </authorList>
    </citation>
    <scope>NUCLEOTIDE SEQUENCE</scope>
    <source>
        <strain evidence="2">NIES-3786</strain>
    </source>
</reference>
<comment type="caution">
    <text evidence="2">The sequence shown here is derived from an EMBL/GenBank/DDBJ whole genome shotgun (WGS) entry which is preliminary data.</text>
</comment>
<organism evidence="2 3">
    <name type="scientific">Volvox reticuliferus</name>
    <dbReference type="NCBI Taxonomy" id="1737510"/>
    <lineage>
        <taxon>Eukaryota</taxon>
        <taxon>Viridiplantae</taxon>
        <taxon>Chlorophyta</taxon>
        <taxon>core chlorophytes</taxon>
        <taxon>Chlorophyceae</taxon>
        <taxon>CS clade</taxon>
        <taxon>Chlamydomonadales</taxon>
        <taxon>Volvocaceae</taxon>
        <taxon>Volvox</taxon>
    </lineage>
</organism>
<dbReference type="AlphaFoldDB" id="A0A8J4CY52"/>
<sequence length="137" mass="14177">LPFLRNTHLSGAPGCQTHGSAAKSSPAPDLASGKLKPSLKDAELPPGDSSRAGKPPTTSSWSGPSIPILPPRALPLPPASLTDGVQPKCRQMGNEESSVVPAHLAELLWTTCDAAVCMCICTGGSYMTIPISFERTS</sequence>
<evidence type="ECO:0000256" key="1">
    <source>
        <dbReference type="SAM" id="MobiDB-lite"/>
    </source>
</evidence>
<evidence type="ECO:0000313" key="3">
    <source>
        <dbReference type="Proteomes" id="UP000747110"/>
    </source>
</evidence>
<proteinExistence type="predicted"/>
<feature type="compositionally biased region" description="Pro residues" evidence="1">
    <location>
        <begin position="67"/>
        <end position="78"/>
    </location>
</feature>
<accession>A0A8J4CY52</accession>
<feature type="region of interest" description="Disordered" evidence="1">
    <location>
        <begin position="1"/>
        <end position="93"/>
    </location>
</feature>
<evidence type="ECO:0000313" key="2">
    <source>
        <dbReference type="EMBL" id="GIL92027.1"/>
    </source>
</evidence>
<gene>
    <name evidence="2" type="ORF">Vretifemale_19518</name>
</gene>
<dbReference type="EMBL" id="BNCP01000072">
    <property type="protein sequence ID" value="GIL92027.1"/>
    <property type="molecule type" value="Genomic_DNA"/>
</dbReference>
<name>A0A8J4CY52_9CHLO</name>
<keyword evidence="3" id="KW-1185">Reference proteome</keyword>
<feature type="non-terminal residue" evidence="2">
    <location>
        <position position="1"/>
    </location>
</feature>
<protein>
    <submittedName>
        <fullName evidence="2">Uncharacterized protein</fullName>
    </submittedName>
</protein>
<dbReference type="Proteomes" id="UP000747110">
    <property type="component" value="Unassembled WGS sequence"/>
</dbReference>
<dbReference type="OrthoDB" id="538125at2759"/>